<feature type="region of interest" description="Disordered" evidence="1">
    <location>
        <begin position="708"/>
        <end position="727"/>
    </location>
</feature>
<evidence type="ECO:0000259" key="2">
    <source>
        <dbReference type="Pfam" id="PF00787"/>
    </source>
</evidence>
<dbReference type="InterPro" id="IPR001683">
    <property type="entry name" value="PX_dom"/>
</dbReference>
<dbReference type="EMBL" id="JADGJQ010000162">
    <property type="protein sequence ID" value="KAJ3166588.1"/>
    <property type="molecule type" value="Genomic_DNA"/>
</dbReference>
<dbReference type="InterPro" id="IPR047168">
    <property type="entry name" value="LEC1-like"/>
</dbReference>
<dbReference type="InterPro" id="IPR024554">
    <property type="entry name" value="LEC1-like_C"/>
</dbReference>
<dbReference type="Gene3D" id="3.30.1520.10">
    <property type="entry name" value="Phox-like domain"/>
    <property type="match status" value="1"/>
</dbReference>
<evidence type="ECO:0008006" key="6">
    <source>
        <dbReference type="Google" id="ProtNLM"/>
    </source>
</evidence>
<evidence type="ECO:0000313" key="4">
    <source>
        <dbReference type="EMBL" id="KAJ3166588.1"/>
    </source>
</evidence>
<name>A0AAD5TD43_9FUNG</name>
<feature type="domain" description="PX" evidence="3">
    <location>
        <begin position="463"/>
        <end position="597"/>
    </location>
</feature>
<organism evidence="4 5">
    <name type="scientific">Geranomyces variabilis</name>
    <dbReference type="NCBI Taxonomy" id="109894"/>
    <lineage>
        <taxon>Eukaryota</taxon>
        <taxon>Fungi</taxon>
        <taxon>Fungi incertae sedis</taxon>
        <taxon>Chytridiomycota</taxon>
        <taxon>Chytridiomycota incertae sedis</taxon>
        <taxon>Chytridiomycetes</taxon>
        <taxon>Spizellomycetales</taxon>
        <taxon>Powellomycetaceae</taxon>
        <taxon>Geranomyces</taxon>
    </lineage>
</organism>
<dbReference type="Pfam" id="PF12825">
    <property type="entry name" value="DUF3818"/>
    <property type="match status" value="2"/>
</dbReference>
<dbReference type="Pfam" id="PF00787">
    <property type="entry name" value="PX"/>
    <property type="match status" value="1"/>
</dbReference>
<sequence>MSDWKPSYEDVHLLKKDLIARQLRKELSLLFSGTTTVAALTDADAHVRFPLLAPLFTRMLLQFPPLKSADEGPAGAWKIFGAFIGKFSSVDSGGTALHLAKRDLLANKLLDGLAAMLGKAVRTNTEIEQPPTHPTTTHSHGSPSSAAVHTFDQIAVTEARVAAKKGFWRSSESVQFVITSSLNGRVRTTQRDYAAFKALHKELIRRKNLSVPPLPMESTSASSLSATQAALATYLQHLGATPTATLRDFLNQSEPLEHASGLETDDGSEKRAEEIEIAMNTFRDELLAPGGLEHIFKTLGEAQEVAELPQHYQKAVEWWKICMAATLYRTFVTDDRAAEHQRRLKSFHQKAPYRSWAALLKGTNAVMIVKAIGSLLLAKPFGSKCLLQSILTSTIDEEIVATSKEIDYVLQLLGGDPARLRRANEIVNGGPPGGYTAERARDLPFEVLGGTGYPEDDPERMAAEKLLGLLWQYRRMNQLRCLVAEDIVVDLARTLLSVSYKPLAEAYKATDPGSFVRDGAKLLEDLIKLVEVEQAKARTSPEEEKAAGAPLQPFLVLLARHEQRIYKHVHNTISTNPTKVEALTDIANWADDVAKFFNGVGPTIDLVAVVQHESAHIDMAGLQADIEKLKTRKRDREAKRWARIVDRVRGFVRSTALDDELDEPAHANTLRMQGVWESAPSLEPSQDPNSLGVPRSMHRSKGSIASFESLGSNADAPSSSGAGNGTGANADIASIDATADDAYTSDTLPDMEAQIRALFLNDVENDSGSGDPDPYIPTWTVEQPSPAAGGSAASETQQQQQEEQPPLPPRTADRDAAAAAAAAAQPRQPVWNDPAQCTVTPLLLDPWIAALQPWLEDISSTELKR</sequence>
<dbReference type="PANTHER" id="PTHR47185:SF1">
    <property type="entry name" value="PX DOMAIN-CONTAINING PROTEIN YPR097W"/>
    <property type="match status" value="1"/>
</dbReference>
<dbReference type="AlphaFoldDB" id="A0AAD5TD43"/>
<dbReference type="GO" id="GO:0035091">
    <property type="term" value="F:phosphatidylinositol binding"/>
    <property type="evidence" value="ECO:0007669"/>
    <property type="project" value="InterPro"/>
</dbReference>
<comment type="caution">
    <text evidence="4">The sequence shown here is derived from an EMBL/GenBank/DDBJ whole genome shotgun (WGS) entry which is preliminary data.</text>
</comment>
<feature type="region of interest" description="Disordered" evidence="1">
    <location>
        <begin position="678"/>
        <end position="699"/>
    </location>
</feature>
<protein>
    <recommendedName>
        <fullName evidence="6">PX domain-containing protein</fullName>
    </recommendedName>
</protein>
<evidence type="ECO:0000259" key="3">
    <source>
        <dbReference type="Pfam" id="PF12825"/>
    </source>
</evidence>
<dbReference type="SUPFAM" id="SSF64268">
    <property type="entry name" value="PX domain"/>
    <property type="match status" value="1"/>
</dbReference>
<keyword evidence="5" id="KW-1185">Reference proteome</keyword>
<feature type="domain" description="PX" evidence="3">
    <location>
        <begin position="291"/>
        <end position="412"/>
    </location>
</feature>
<feature type="domain" description="PX" evidence="2">
    <location>
        <begin position="187"/>
        <end position="248"/>
    </location>
</feature>
<dbReference type="PANTHER" id="PTHR47185">
    <property type="entry name" value="PX DOMAIN-CONTAINING PROTEIN YPR097W"/>
    <property type="match status" value="1"/>
</dbReference>
<dbReference type="Proteomes" id="UP001212152">
    <property type="component" value="Unassembled WGS sequence"/>
</dbReference>
<gene>
    <name evidence="4" type="ORF">HDU87_002063</name>
</gene>
<feature type="compositionally biased region" description="Low complexity" evidence="1">
    <location>
        <begin position="817"/>
        <end position="829"/>
    </location>
</feature>
<feature type="compositionally biased region" description="Low complexity" evidence="1">
    <location>
        <begin position="784"/>
        <end position="804"/>
    </location>
</feature>
<feature type="compositionally biased region" description="Low complexity" evidence="1">
    <location>
        <begin position="716"/>
        <end position="727"/>
    </location>
</feature>
<feature type="region of interest" description="Disordered" evidence="1">
    <location>
        <begin position="763"/>
        <end position="833"/>
    </location>
</feature>
<evidence type="ECO:0000313" key="5">
    <source>
        <dbReference type="Proteomes" id="UP001212152"/>
    </source>
</evidence>
<dbReference type="InterPro" id="IPR036871">
    <property type="entry name" value="PX_dom_sf"/>
</dbReference>
<proteinExistence type="predicted"/>
<reference evidence="4" key="1">
    <citation type="submission" date="2020-05" db="EMBL/GenBank/DDBJ databases">
        <title>Phylogenomic resolution of chytrid fungi.</title>
        <authorList>
            <person name="Stajich J.E."/>
            <person name="Amses K."/>
            <person name="Simmons R."/>
            <person name="Seto K."/>
            <person name="Myers J."/>
            <person name="Bonds A."/>
            <person name="Quandt C.A."/>
            <person name="Barry K."/>
            <person name="Liu P."/>
            <person name="Grigoriev I."/>
            <person name="Longcore J.E."/>
            <person name="James T.Y."/>
        </authorList>
    </citation>
    <scope>NUCLEOTIDE SEQUENCE</scope>
    <source>
        <strain evidence="4">JEL0379</strain>
    </source>
</reference>
<accession>A0AAD5TD43</accession>
<evidence type="ECO:0000256" key="1">
    <source>
        <dbReference type="SAM" id="MobiDB-lite"/>
    </source>
</evidence>